<dbReference type="InterPro" id="IPR039894">
    <property type="entry name" value="Pus10-like"/>
</dbReference>
<dbReference type="InterPro" id="IPR048741">
    <property type="entry name" value="Pus10-like_C"/>
</dbReference>
<dbReference type="InterPro" id="IPR055174">
    <property type="entry name" value="Pus10_THUMP_arc"/>
</dbReference>
<keyword evidence="3 6" id="KW-0413">Isomerase</keyword>
<dbReference type="EC" id="5.4.99.25" evidence="1"/>
<name>A0A075MNY1_9ARCH</name>
<evidence type="ECO:0000313" key="6">
    <source>
        <dbReference type="EMBL" id="AIF82855.1"/>
    </source>
</evidence>
<dbReference type="Pfam" id="PF22023">
    <property type="entry name" value="Pus10_THUMP_arc"/>
    <property type="match status" value="1"/>
</dbReference>
<evidence type="ECO:0000256" key="1">
    <source>
        <dbReference type="ARBA" id="ARBA00012787"/>
    </source>
</evidence>
<evidence type="ECO:0000313" key="7">
    <source>
        <dbReference type="Proteomes" id="UP000028194"/>
    </source>
</evidence>
<dbReference type="Proteomes" id="UP000028194">
    <property type="component" value="Chromosome"/>
</dbReference>
<evidence type="ECO:0000256" key="2">
    <source>
        <dbReference type="ARBA" id="ARBA00022694"/>
    </source>
</evidence>
<evidence type="ECO:0000259" key="5">
    <source>
        <dbReference type="Pfam" id="PF22023"/>
    </source>
</evidence>
<proteinExistence type="predicted"/>
<dbReference type="HOGENOM" id="CLU_028780_2_0_2"/>
<dbReference type="STRING" id="1459636.NTE_00777"/>
<keyword evidence="7" id="KW-1185">Reference proteome</keyword>
<organism evidence="6 7">
    <name type="scientific">Candidatus Nitrososphaera evergladensis SR1</name>
    <dbReference type="NCBI Taxonomy" id="1459636"/>
    <lineage>
        <taxon>Archaea</taxon>
        <taxon>Nitrososphaerota</taxon>
        <taxon>Nitrososphaeria</taxon>
        <taxon>Nitrososphaerales</taxon>
        <taxon>Nitrososphaeraceae</taxon>
        <taxon>Nitrososphaera</taxon>
    </lineage>
</organism>
<dbReference type="GO" id="GO:0031119">
    <property type="term" value="P:tRNA pseudouridine synthesis"/>
    <property type="evidence" value="ECO:0007669"/>
    <property type="project" value="TreeGrafter"/>
</dbReference>
<evidence type="ECO:0000259" key="4">
    <source>
        <dbReference type="Pfam" id="PF21238"/>
    </source>
</evidence>
<dbReference type="GO" id="GO:0160148">
    <property type="term" value="F:tRNA pseudouridine(55) synthase activity"/>
    <property type="evidence" value="ECO:0007669"/>
    <property type="project" value="UniProtKB-EC"/>
</dbReference>
<dbReference type="AlphaFoldDB" id="A0A075MNY1"/>
<dbReference type="eggNOG" id="arCOG01015">
    <property type="taxonomic scope" value="Archaea"/>
</dbReference>
<feature type="domain" description="Pus10-like C-terminal" evidence="4">
    <location>
        <begin position="158"/>
        <end position="378"/>
    </location>
</feature>
<feature type="domain" description="Pus10 THUMP" evidence="5">
    <location>
        <begin position="60"/>
        <end position="134"/>
    </location>
</feature>
<reference evidence="6 7" key="1">
    <citation type="journal article" date="2014" name="PLoS ONE">
        <title>Genome Sequence of Candidatus Nitrososphaera evergladensis from Group I.1b Enriched from Everglades Soil Reveals Novel Genomic Features of the Ammonia-Oxidizing Archaea.</title>
        <authorList>
            <person name="Zhalnina K.V."/>
            <person name="Dias R."/>
            <person name="Leonard M.T."/>
            <person name="Dorr de Quadros P."/>
            <person name="Camargo F.A."/>
            <person name="Drew J.C."/>
            <person name="Farmerie W.G."/>
            <person name="Daroub S.H."/>
            <person name="Triplett E.W."/>
        </authorList>
    </citation>
    <scope>NUCLEOTIDE SEQUENCE [LARGE SCALE GENOMIC DNA]</scope>
    <source>
        <strain evidence="6 7">SR1</strain>
    </source>
</reference>
<protein>
    <recommendedName>
        <fullName evidence="1">tRNA pseudouridine(55) synthase</fullName>
        <ecNumber evidence="1">5.4.99.25</ecNumber>
    </recommendedName>
</protein>
<dbReference type="GeneID" id="41596628"/>
<dbReference type="RefSeq" id="WP_148699744.1">
    <property type="nucleotide sequence ID" value="NZ_CP007174.1"/>
</dbReference>
<dbReference type="OrthoDB" id="10348at2157"/>
<keyword evidence="2" id="KW-0819">tRNA processing</keyword>
<gene>
    <name evidence="6" type="ORF">NTE_00777</name>
</gene>
<dbReference type="Gene3D" id="3.30.70.2510">
    <property type="match status" value="1"/>
</dbReference>
<dbReference type="PANTHER" id="PTHR21568">
    <property type="entry name" value="TRNA PSEUDOURIDINE SYNTHASE PUS10"/>
    <property type="match status" value="1"/>
</dbReference>
<evidence type="ECO:0000256" key="3">
    <source>
        <dbReference type="ARBA" id="ARBA00023235"/>
    </source>
</evidence>
<accession>A0A075MNY1</accession>
<dbReference type="PANTHER" id="PTHR21568:SF0">
    <property type="entry name" value="TRNA PSEUDOURIDINE SYNTHASE PUS10"/>
    <property type="match status" value="1"/>
</dbReference>
<dbReference type="EMBL" id="CP007174">
    <property type="protein sequence ID" value="AIF82855.1"/>
    <property type="molecule type" value="Genomic_DNA"/>
</dbReference>
<sequence length="389" mass="42573">MADAAAPNALLLLLKEYQLCKHCLLRQAGGASAGSRSRKAPEGKKCYICKGLFERLDEVAKKALLATKQYRQFDTFLVGATLPTQLYEREDALRARLKIRGRESVKSQLTRELGTRLARMTSKKADYLRPDLAVSVVIGKNGEVEAAARARPLALLCRYVKRERGLPQKAEKCPLCLGKGCNLCDGTGLAAADQGSVEGIVAKHIMKITGGQAPKFSWIGSEDQSSLVLGRGRPFYVKVSDPKLRKPRRTRFAEAGIEGRVVEVLDDMPDTQARFAVKTRIACRCERAIATDDIKKLKKSLAGSQARFENRAKVAIKKIHSVQAKKTAAEGEFVLTIVADGGLPIKQFVGGEQYIEPNVSSLLNTKCECAAFDILKVDLLNTGNKLGNR</sequence>
<dbReference type="KEGG" id="nev:NTE_00777"/>
<dbReference type="Pfam" id="PF21238">
    <property type="entry name" value="Pus10_C"/>
    <property type="match status" value="1"/>
</dbReference>